<feature type="transmembrane region" description="Helical" evidence="7">
    <location>
        <begin position="356"/>
        <end position="375"/>
    </location>
</feature>
<feature type="domain" description="Major facilitator superfamily (MFS) profile" evidence="8">
    <location>
        <begin position="12"/>
        <end position="404"/>
    </location>
</feature>
<comment type="caution">
    <text evidence="9">The sequence shown here is derived from an EMBL/GenBank/DDBJ whole genome shotgun (WGS) entry which is preliminary data.</text>
</comment>
<dbReference type="Pfam" id="PF07690">
    <property type="entry name" value="MFS_1"/>
    <property type="match status" value="1"/>
</dbReference>
<gene>
    <name evidence="9" type="ORF">LCGC14_0967900</name>
</gene>
<evidence type="ECO:0000256" key="4">
    <source>
        <dbReference type="ARBA" id="ARBA00022692"/>
    </source>
</evidence>
<evidence type="ECO:0000259" key="8">
    <source>
        <dbReference type="PROSITE" id="PS50850"/>
    </source>
</evidence>
<keyword evidence="3" id="KW-1003">Cell membrane</keyword>
<keyword evidence="6 7" id="KW-0472">Membrane</keyword>
<dbReference type="EMBL" id="LAZR01003543">
    <property type="protein sequence ID" value="KKN17226.1"/>
    <property type="molecule type" value="Genomic_DNA"/>
</dbReference>
<name>A0A0F9QVQ8_9ZZZZ</name>
<feature type="transmembrane region" description="Helical" evidence="7">
    <location>
        <begin position="258"/>
        <end position="278"/>
    </location>
</feature>
<protein>
    <recommendedName>
        <fullName evidence="8">Major facilitator superfamily (MFS) profile domain-containing protein</fullName>
    </recommendedName>
</protein>
<evidence type="ECO:0000256" key="2">
    <source>
        <dbReference type="ARBA" id="ARBA00022448"/>
    </source>
</evidence>
<comment type="subcellular location">
    <subcellularLocation>
        <location evidence="1">Cell membrane</location>
        <topology evidence="1">Multi-pass membrane protein</topology>
    </subcellularLocation>
</comment>
<feature type="transmembrane region" description="Helical" evidence="7">
    <location>
        <begin position="290"/>
        <end position="308"/>
    </location>
</feature>
<evidence type="ECO:0000256" key="7">
    <source>
        <dbReference type="SAM" id="Phobius"/>
    </source>
</evidence>
<dbReference type="PROSITE" id="PS50850">
    <property type="entry name" value="MFS"/>
    <property type="match status" value="1"/>
</dbReference>
<dbReference type="Gene3D" id="1.20.1250.20">
    <property type="entry name" value="MFS general substrate transporter like domains"/>
    <property type="match status" value="1"/>
</dbReference>
<feature type="transmembrane region" description="Helical" evidence="7">
    <location>
        <begin position="78"/>
        <end position="99"/>
    </location>
</feature>
<evidence type="ECO:0000256" key="5">
    <source>
        <dbReference type="ARBA" id="ARBA00022989"/>
    </source>
</evidence>
<reference evidence="9" key="1">
    <citation type="journal article" date="2015" name="Nature">
        <title>Complex archaea that bridge the gap between prokaryotes and eukaryotes.</title>
        <authorList>
            <person name="Spang A."/>
            <person name="Saw J.H."/>
            <person name="Jorgensen S.L."/>
            <person name="Zaremba-Niedzwiedzka K."/>
            <person name="Martijn J."/>
            <person name="Lind A.E."/>
            <person name="van Eijk R."/>
            <person name="Schleper C."/>
            <person name="Guy L."/>
            <person name="Ettema T.J."/>
        </authorList>
    </citation>
    <scope>NUCLEOTIDE SEQUENCE</scope>
</reference>
<feature type="transmembrane region" description="Helical" evidence="7">
    <location>
        <begin position="221"/>
        <end position="238"/>
    </location>
</feature>
<feature type="transmembrane region" description="Helical" evidence="7">
    <location>
        <begin position="381"/>
        <end position="398"/>
    </location>
</feature>
<dbReference type="InterPro" id="IPR020846">
    <property type="entry name" value="MFS_dom"/>
</dbReference>
<dbReference type="PANTHER" id="PTHR43266:SF2">
    <property type="entry name" value="MAJOR FACILITATOR SUPERFAMILY (MFS) PROFILE DOMAIN-CONTAINING PROTEIN"/>
    <property type="match status" value="1"/>
</dbReference>
<dbReference type="GO" id="GO:0005886">
    <property type="term" value="C:plasma membrane"/>
    <property type="evidence" value="ECO:0007669"/>
    <property type="project" value="UniProtKB-SubCell"/>
</dbReference>
<evidence type="ECO:0000313" key="9">
    <source>
        <dbReference type="EMBL" id="KKN17226.1"/>
    </source>
</evidence>
<sequence length="414" mass="46300">MDPVANQKTFKSYMFFFYGQLFSLLGSTVVFFVIFVWITDVTGNPLMLSLASFINLIPTLILFPITGVLADRYDRKKIILIADSTQAFLTVILAMLFVFNFSVMWLVLLLIGLRSVCQAFHLPTVSAIAPSMIPRENLSRVNGVRYLFLGVVQLIGPALGATLLLIFPIKYILWIDLITFFIALVPLIKLKLPTIQLGKNREGANSFSREIKEGFLIIKKIPGLLWIMVLAMFLYLLAQPSMTLAPFFIKRVHGGNNFIYALNNIIFQAGMIVGALIVSFKKQWKNRMRTFFIGIMVINIGYLIYALAPIGAFSLIQIGLLIMGLVIPIVDIIVLTVIQQTVPLDKMGRVSSISNMFMMITQPIGAILAGPLSLIMGVSNLYILCALLSIIVTILPYLSSEFRHIDYDQLTLDL</sequence>
<dbReference type="CDD" id="cd06173">
    <property type="entry name" value="MFS_MefA_like"/>
    <property type="match status" value="1"/>
</dbReference>
<evidence type="ECO:0000256" key="3">
    <source>
        <dbReference type="ARBA" id="ARBA00022475"/>
    </source>
</evidence>
<dbReference type="InterPro" id="IPR036259">
    <property type="entry name" value="MFS_trans_sf"/>
</dbReference>
<evidence type="ECO:0000256" key="6">
    <source>
        <dbReference type="ARBA" id="ARBA00023136"/>
    </source>
</evidence>
<keyword evidence="5 7" id="KW-1133">Transmembrane helix</keyword>
<feature type="transmembrane region" description="Helical" evidence="7">
    <location>
        <begin position="172"/>
        <end position="192"/>
    </location>
</feature>
<dbReference type="PANTHER" id="PTHR43266">
    <property type="entry name" value="MACROLIDE-EFFLUX PROTEIN"/>
    <property type="match status" value="1"/>
</dbReference>
<keyword evidence="4 7" id="KW-0812">Transmembrane</keyword>
<proteinExistence type="predicted"/>
<keyword evidence="2" id="KW-0813">Transport</keyword>
<dbReference type="AlphaFoldDB" id="A0A0F9QVQ8"/>
<feature type="transmembrane region" description="Helical" evidence="7">
    <location>
        <begin position="12"/>
        <end position="38"/>
    </location>
</feature>
<feature type="transmembrane region" description="Helical" evidence="7">
    <location>
        <begin position="314"/>
        <end position="335"/>
    </location>
</feature>
<dbReference type="InterPro" id="IPR011701">
    <property type="entry name" value="MFS"/>
</dbReference>
<feature type="transmembrane region" description="Helical" evidence="7">
    <location>
        <begin position="146"/>
        <end position="166"/>
    </location>
</feature>
<evidence type="ECO:0000256" key="1">
    <source>
        <dbReference type="ARBA" id="ARBA00004651"/>
    </source>
</evidence>
<organism evidence="9">
    <name type="scientific">marine sediment metagenome</name>
    <dbReference type="NCBI Taxonomy" id="412755"/>
    <lineage>
        <taxon>unclassified sequences</taxon>
        <taxon>metagenomes</taxon>
        <taxon>ecological metagenomes</taxon>
    </lineage>
</organism>
<feature type="transmembrane region" description="Helical" evidence="7">
    <location>
        <begin position="50"/>
        <end position="71"/>
    </location>
</feature>
<dbReference type="GO" id="GO:0022857">
    <property type="term" value="F:transmembrane transporter activity"/>
    <property type="evidence" value="ECO:0007669"/>
    <property type="project" value="InterPro"/>
</dbReference>
<dbReference type="SUPFAM" id="SSF103473">
    <property type="entry name" value="MFS general substrate transporter"/>
    <property type="match status" value="1"/>
</dbReference>
<accession>A0A0F9QVQ8</accession>